<comment type="caution">
    <text evidence="1">The sequence shown here is derived from an EMBL/GenBank/DDBJ whole genome shotgun (WGS) entry which is preliminary data.</text>
</comment>
<name>A0A425Y0B6_9BACT</name>
<dbReference type="AlphaFoldDB" id="A0A425Y0B6"/>
<sequence>MENSVLLSTAYFAPIQYYSKLVQFPNVLIEQFENYSKQSYRNRCNIFGANGALALTIPVVKASSKKIITKDVRISYDTDWQKLHWKGIESAYQSSPFYEYYIDDLKKFFDRKWDFLLDMNLQIQEEICSLIDLDYDIKLTDDYIEDVNQIIDFREGIHPKALKSIVDPTFVSKEYYQVFSDKQGFIENLSILDLLFNMGPDSLIYLEQSIKR</sequence>
<protein>
    <recommendedName>
        <fullName evidence="3">WbqC family protein</fullName>
    </recommendedName>
</protein>
<dbReference type="InterPro" id="IPR014985">
    <property type="entry name" value="WbqC"/>
</dbReference>
<dbReference type="RefSeq" id="WP_125030845.1">
    <property type="nucleotide sequence ID" value="NZ_JAPXVP010000008.1"/>
</dbReference>
<organism evidence="1 2">
    <name type="scientific">Ancylomarina euxinus</name>
    <dbReference type="NCBI Taxonomy" id="2283627"/>
    <lineage>
        <taxon>Bacteria</taxon>
        <taxon>Pseudomonadati</taxon>
        <taxon>Bacteroidota</taxon>
        <taxon>Bacteroidia</taxon>
        <taxon>Marinilabiliales</taxon>
        <taxon>Marinifilaceae</taxon>
        <taxon>Ancylomarina</taxon>
    </lineage>
</organism>
<accession>A0A425Y0B6</accession>
<keyword evidence="2" id="KW-1185">Reference proteome</keyword>
<dbReference type="OrthoDB" id="1523452at2"/>
<evidence type="ECO:0000313" key="1">
    <source>
        <dbReference type="EMBL" id="RRG21153.1"/>
    </source>
</evidence>
<evidence type="ECO:0008006" key="3">
    <source>
        <dbReference type="Google" id="ProtNLM"/>
    </source>
</evidence>
<dbReference type="EMBL" id="QQWG01000009">
    <property type="protein sequence ID" value="RRG21153.1"/>
    <property type="molecule type" value="Genomic_DNA"/>
</dbReference>
<proteinExistence type="predicted"/>
<evidence type="ECO:0000313" key="2">
    <source>
        <dbReference type="Proteomes" id="UP000285794"/>
    </source>
</evidence>
<dbReference type="Proteomes" id="UP000285794">
    <property type="component" value="Unassembled WGS sequence"/>
</dbReference>
<reference evidence="1 2" key="1">
    <citation type="submission" date="2018-07" db="EMBL/GenBank/DDBJ databases">
        <title>Draft genome sequence of Ancylomarina sp. M1P.</title>
        <authorList>
            <person name="Yadav S."/>
            <person name="Villanueva L."/>
            <person name="Damste J.S.S."/>
        </authorList>
    </citation>
    <scope>NUCLEOTIDE SEQUENCE [LARGE SCALE GENOMIC DNA]</scope>
    <source>
        <strain evidence="1 2">M1P</strain>
    </source>
</reference>
<gene>
    <name evidence="1" type="ORF">DWB61_10445</name>
</gene>
<dbReference type="Pfam" id="PF08889">
    <property type="entry name" value="WbqC"/>
    <property type="match status" value="1"/>
</dbReference>